<name>A0ABR3SLG3_9PEZI</name>
<gene>
    <name evidence="1" type="ORF">SLS56_007939</name>
</gene>
<dbReference type="Proteomes" id="UP001521116">
    <property type="component" value="Unassembled WGS sequence"/>
</dbReference>
<evidence type="ECO:0000313" key="1">
    <source>
        <dbReference type="EMBL" id="KAL1624237.1"/>
    </source>
</evidence>
<evidence type="ECO:0000313" key="2">
    <source>
        <dbReference type="Proteomes" id="UP001521116"/>
    </source>
</evidence>
<reference evidence="1 2" key="1">
    <citation type="submission" date="2024-02" db="EMBL/GenBank/DDBJ databases">
        <title>De novo assembly and annotation of 12 fungi associated with fruit tree decline syndrome in Ontario, Canada.</title>
        <authorList>
            <person name="Sulman M."/>
            <person name="Ellouze W."/>
            <person name="Ilyukhin E."/>
        </authorList>
    </citation>
    <scope>NUCLEOTIDE SEQUENCE [LARGE SCALE GENOMIC DNA]</scope>
    <source>
        <strain evidence="1 2">M1-105</strain>
    </source>
</reference>
<protein>
    <submittedName>
        <fullName evidence="1">Uncharacterized protein</fullName>
    </submittedName>
</protein>
<sequence>MESYKLKPQIENGAIADGLVLLGYGPIYHMREVGKNRHQPYWIAALEAKFEGKGKEFGREEFDSFLSGYSGASDYPAAIFAEELIAAYPDAEVILSIRDEDGWYNSMMDTLWHAWSTSKSEANPMRSLSDKYHEYMWKSDFPANGRKLFQDHNELVRKAAPGGKFLEFNVKEGWGPLCAFLGKGVPDAPFPRKDDWAEYKASHQKAPK</sequence>
<proteinExistence type="predicted"/>
<organism evidence="1 2">
    <name type="scientific">Neofusicoccum ribis</name>
    <dbReference type="NCBI Taxonomy" id="45134"/>
    <lineage>
        <taxon>Eukaryota</taxon>
        <taxon>Fungi</taxon>
        <taxon>Dikarya</taxon>
        <taxon>Ascomycota</taxon>
        <taxon>Pezizomycotina</taxon>
        <taxon>Dothideomycetes</taxon>
        <taxon>Dothideomycetes incertae sedis</taxon>
        <taxon>Botryosphaeriales</taxon>
        <taxon>Botryosphaeriaceae</taxon>
        <taxon>Neofusicoccum</taxon>
    </lineage>
</organism>
<dbReference type="Pfam" id="PF17784">
    <property type="entry name" value="Sulfotransfer_4"/>
    <property type="match status" value="1"/>
</dbReference>
<comment type="caution">
    <text evidence="1">The sequence shown here is derived from an EMBL/GenBank/DDBJ whole genome shotgun (WGS) entry which is preliminary data.</text>
</comment>
<dbReference type="InterPro" id="IPR040632">
    <property type="entry name" value="Sulfotransfer_4"/>
</dbReference>
<accession>A0ABR3SLG3</accession>
<dbReference type="PANTHER" id="PTHR36978:SF4">
    <property type="entry name" value="P-LOOP CONTAINING NUCLEOSIDE TRIPHOSPHATE HYDROLASE PROTEIN"/>
    <property type="match status" value="1"/>
</dbReference>
<dbReference type="PANTHER" id="PTHR36978">
    <property type="entry name" value="P-LOOP CONTAINING NUCLEOTIDE TRIPHOSPHATE HYDROLASE"/>
    <property type="match status" value="1"/>
</dbReference>
<dbReference type="InterPro" id="IPR027417">
    <property type="entry name" value="P-loop_NTPase"/>
</dbReference>
<dbReference type="EMBL" id="JAJVDC020000110">
    <property type="protein sequence ID" value="KAL1624237.1"/>
    <property type="molecule type" value="Genomic_DNA"/>
</dbReference>
<dbReference type="Gene3D" id="3.40.50.300">
    <property type="entry name" value="P-loop containing nucleotide triphosphate hydrolases"/>
    <property type="match status" value="1"/>
</dbReference>
<keyword evidence="2" id="KW-1185">Reference proteome</keyword>
<dbReference type="SUPFAM" id="SSF52540">
    <property type="entry name" value="P-loop containing nucleoside triphosphate hydrolases"/>
    <property type="match status" value="1"/>
</dbReference>